<evidence type="ECO:0000256" key="1">
    <source>
        <dbReference type="ARBA" id="ARBA00005234"/>
    </source>
</evidence>
<dbReference type="InterPro" id="IPR038765">
    <property type="entry name" value="Papain-like_cys_pep_sf"/>
</dbReference>
<proteinExistence type="inferred from homology"/>
<protein>
    <recommendedName>
        <fullName evidence="5">Ubiquitin-like protease family profile domain-containing protein</fullName>
    </recommendedName>
</protein>
<feature type="domain" description="Ubiquitin-like protease family profile" evidence="5">
    <location>
        <begin position="2"/>
        <end position="44"/>
    </location>
</feature>
<dbReference type="SUPFAM" id="SSF54001">
    <property type="entry name" value="Cysteine proteinases"/>
    <property type="match status" value="1"/>
</dbReference>
<reference evidence="6 7" key="1">
    <citation type="submission" date="2013-11" db="EMBL/GenBank/DDBJ databases">
        <title>Draft genome of the bovine lungworm Dictyocaulus viviparus.</title>
        <authorList>
            <person name="Mitreva M."/>
        </authorList>
    </citation>
    <scope>NUCLEOTIDE SEQUENCE [LARGE SCALE GENOMIC DNA]</scope>
    <source>
        <strain evidence="6 7">HannoverDv2000</strain>
    </source>
</reference>
<sequence length="47" mass="5560">MNGSDCGVFACKFAEFASRRAPIVFTQQHMPYYRQRMVYELVEQKLL</sequence>
<dbReference type="AlphaFoldDB" id="A0A0D8Y804"/>
<keyword evidence="2" id="KW-0645">Protease</keyword>
<dbReference type="GO" id="GO:0005634">
    <property type="term" value="C:nucleus"/>
    <property type="evidence" value="ECO:0007669"/>
    <property type="project" value="TreeGrafter"/>
</dbReference>
<dbReference type="GO" id="GO:0016926">
    <property type="term" value="P:protein desumoylation"/>
    <property type="evidence" value="ECO:0007669"/>
    <property type="project" value="TreeGrafter"/>
</dbReference>
<dbReference type="GO" id="GO:0016929">
    <property type="term" value="F:deSUMOylase activity"/>
    <property type="evidence" value="ECO:0007669"/>
    <property type="project" value="TreeGrafter"/>
</dbReference>
<gene>
    <name evidence="6" type="ORF">DICVIV_00895</name>
</gene>
<evidence type="ECO:0000313" key="6">
    <source>
        <dbReference type="EMBL" id="KJH52850.1"/>
    </source>
</evidence>
<dbReference type="PANTHER" id="PTHR12606">
    <property type="entry name" value="SENTRIN/SUMO-SPECIFIC PROTEASE"/>
    <property type="match status" value="1"/>
</dbReference>
<comment type="similarity">
    <text evidence="1">Belongs to the peptidase C48 family.</text>
</comment>
<evidence type="ECO:0000256" key="3">
    <source>
        <dbReference type="ARBA" id="ARBA00022801"/>
    </source>
</evidence>
<evidence type="ECO:0000259" key="5">
    <source>
        <dbReference type="Pfam" id="PF02902"/>
    </source>
</evidence>
<dbReference type="Gene3D" id="1.10.418.20">
    <property type="match status" value="1"/>
</dbReference>
<keyword evidence="3" id="KW-0378">Hydrolase</keyword>
<dbReference type="Pfam" id="PF02902">
    <property type="entry name" value="Peptidase_C48"/>
    <property type="match status" value="1"/>
</dbReference>
<organism evidence="6 7">
    <name type="scientific">Dictyocaulus viviparus</name>
    <name type="common">Bovine lungworm</name>
    <dbReference type="NCBI Taxonomy" id="29172"/>
    <lineage>
        <taxon>Eukaryota</taxon>
        <taxon>Metazoa</taxon>
        <taxon>Ecdysozoa</taxon>
        <taxon>Nematoda</taxon>
        <taxon>Chromadorea</taxon>
        <taxon>Rhabditida</taxon>
        <taxon>Rhabditina</taxon>
        <taxon>Rhabditomorpha</taxon>
        <taxon>Strongyloidea</taxon>
        <taxon>Metastrongylidae</taxon>
        <taxon>Dictyocaulus</taxon>
    </lineage>
</organism>
<keyword evidence="7" id="KW-1185">Reference proteome</keyword>
<accession>A0A0D8Y804</accession>
<reference evidence="7" key="2">
    <citation type="journal article" date="2016" name="Sci. Rep.">
        <title>Dictyocaulus viviparus genome, variome and transcriptome elucidate lungworm biology and support future intervention.</title>
        <authorList>
            <person name="McNulty S.N."/>
            <person name="Strube C."/>
            <person name="Rosa B.A."/>
            <person name="Martin J.C."/>
            <person name="Tyagi R."/>
            <person name="Choi Y.J."/>
            <person name="Wang Q."/>
            <person name="Hallsworth Pepin K."/>
            <person name="Zhang X."/>
            <person name="Ozersky P."/>
            <person name="Wilson R.K."/>
            <person name="Sternberg P.W."/>
            <person name="Gasser R.B."/>
            <person name="Mitreva M."/>
        </authorList>
    </citation>
    <scope>NUCLEOTIDE SEQUENCE [LARGE SCALE GENOMIC DNA]</scope>
    <source>
        <strain evidence="7">HannoverDv2000</strain>
    </source>
</reference>
<dbReference type="OrthoDB" id="1939479at2759"/>
<dbReference type="EMBL" id="KN716158">
    <property type="protein sequence ID" value="KJH52850.1"/>
    <property type="molecule type" value="Genomic_DNA"/>
</dbReference>
<evidence type="ECO:0000256" key="4">
    <source>
        <dbReference type="ARBA" id="ARBA00022807"/>
    </source>
</evidence>
<evidence type="ECO:0000256" key="2">
    <source>
        <dbReference type="ARBA" id="ARBA00022670"/>
    </source>
</evidence>
<evidence type="ECO:0000313" key="7">
    <source>
        <dbReference type="Proteomes" id="UP000053766"/>
    </source>
</evidence>
<dbReference type="STRING" id="29172.A0A0D8Y804"/>
<dbReference type="InterPro" id="IPR003653">
    <property type="entry name" value="Peptidase_C48_C"/>
</dbReference>
<name>A0A0D8Y804_DICVI</name>
<dbReference type="PANTHER" id="PTHR12606:SF141">
    <property type="entry name" value="GH15225P-RELATED"/>
    <property type="match status" value="1"/>
</dbReference>
<keyword evidence="4" id="KW-0788">Thiol protease</keyword>
<dbReference type="GO" id="GO:0006508">
    <property type="term" value="P:proteolysis"/>
    <property type="evidence" value="ECO:0007669"/>
    <property type="project" value="UniProtKB-KW"/>
</dbReference>
<dbReference type="Proteomes" id="UP000053766">
    <property type="component" value="Unassembled WGS sequence"/>
</dbReference>